<reference evidence="3" key="1">
    <citation type="submission" date="2016-10" db="EMBL/GenBank/DDBJ databases">
        <authorList>
            <person name="Varghese N."/>
            <person name="Submissions S."/>
        </authorList>
    </citation>
    <scope>NUCLEOTIDE SEQUENCE [LARGE SCALE GENOMIC DNA]</scope>
    <source>
        <strain evidence="3">CCM 7469</strain>
    </source>
</reference>
<evidence type="ECO:0000313" key="3">
    <source>
        <dbReference type="Proteomes" id="UP000199636"/>
    </source>
</evidence>
<feature type="transmembrane region" description="Helical" evidence="1">
    <location>
        <begin position="135"/>
        <end position="155"/>
    </location>
</feature>
<evidence type="ECO:0000256" key="1">
    <source>
        <dbReference type="SAM" id="Phobius"/>
    </source>
</evidence>
<name>A0A1G8CW56_9PSED</name>
<sequence length="175" mass="18186">MMDWQSVLKSLAPWIGTALGGPLGGLAVDAAAGAMGLSDKTADAVKQAISGATPEQLLAVKQADHAFAMQMQALGFKQAADLEALASGDRKDARAMQVAQRSWVPSALSIIVTFGYFAILSGMMLGVLHVADSQALLLMLGSLSTAWGVVMAFWFGTTSDSARKTELLANSSPAK</sequence>
<evidence type="ECO:0000313" key="2">
    <source>
        <dbReference type="EMBL" id="SDH49767.1"/>
    </source>
</evidence>
<organism evidence="2 3">
    <name type="scientific">Pseudomonas panipatensis</name>
    <dbReference type="NCBI Taxonomy" id="428992"/>
    <lineage>
        <taxon>Bacteria</taxon>
        <taxon>Pseudomonadati</taxon>
        <taxon>Pseudomonadota</taxon>
        <taxon>Gammaproteobacteria</taxon>
        <taxon>Pseudomonadales</taxon>
        <taxon>Pseudomonadaceae</taxon>
        <taxon>Pseudomonas</taxon>
    </lineage>
</organism>
<feature type="transmembrane region" description="Helical" evidence="1">
    <location>
        <begin position="103"/>
        <end position="129"/>
    </location>
</feature>
<accession>A0A1G8CW56</accession>
<dbReference type="RefSeq" id="WP_090261062.1">
    <property type="nucleotide sequence ID" value="NZ_FNDS01000001.1"/>
</dbReference>
<keyword evidence="1" id="KW-0472">Membrane</keyword>
<dbReference type="AlphaFoldDB" id="A0A1G8CW56"/>
<evidence type="ECO:0008006" key="4">
    <source>
        <dbReference type="Google" id="ProtNLM"/>
    </source>
</evidence>
<keyword evidence="1" id="KW-1133">Transmembrane helix</keyword>
<gene>
    <name evidence="2" type="ORF">SAMN05216272_101804</name>
</gene>
<dbReference type="Proteomes" id="UP000199636">
    <property type="component" value="Unassembled WGS sequence"/>
</dbReference>
<keyword evidence="3" id="KW-1185">Reference proteome</keyword>
<dbReference type="EMBL" id="FNDS01000001">
    <property type="protein sequence ID" value="SDH49767.1"/>
    <property type="molecule type" value="Genomic_DNA"/>
</dbReference>
<dbReference type="STRING" id="428992.SAMN05216272_101804"/>
<keyword evidence="1" id="KW-0812">Transmembrane</keyword>
<dbReference type="OrthoDB" id="9098935at2"/>
<protein>
    <recommendedName>
        <fullName evidence="4">Holin of 3TMs, for gene-transfer release</fullName>
    </recommendedName>
</protein>
<proteinExistence type="predicted"/>